<comment type="catalytic activity">
    <reaction evidence="12">
        <text>tRNA(Val) + L-valine + ATP = L-valyl-tRNA(Val) + AMP + diphosphate</text>
        <dbReference type="Rhea" id="RHEA:10704"/>
        <dbReference type="Rhea" id="RHEA-COMP:9672"/>
        <dbReference type="Rhea" id="RHEA-COMP:9708"/>
        <dbReference type="ChEBI" id="CHEBI:30616"/>
        <dbReference type="ChEBI" id="CHEBI:33019"/>
        <dbReference type="ChEBI" id="CHEBI:57762"/>
        <dbReference type="ChEBI" id="CHEBI:78442"/>
        <dbReference type="ChEBI" id="CHEBI:78537"/>
        <dbReference type="ChEBI" id="CHEBI:456215"/>
        <dbReference type="EC" id="6.1.1.9"/>
    </reaction>
</comment>
<sequence length="319" mass="36588">MDKAYDPESIETNWYNHWGKNNYFAPKGKGTAYCIMLPPPNVTGSLHMGHAFQQTLMDILIRYHRMNGSDTLWQCGTDHAGIATQMVVERQLQQKNISRHALGREKFIDEIWKWKESSGNTISNQSRRLGTSMDWANERFTMDDGLSDAVREVFIQLYDKGLIYRGKRLVNWDPVLHTAISDLEVISAEENGHLWHMRYPLKKPVDDFDHVVVATTRPETMLGDAAVAVHPDDERYQNLIGKEILLPLADRTIPIIADDYVDPEFGSGCVKITPAHDFNDYEVGERHNLEKINIFTIDAVINDEAPKKYQGLDRFDARK</sequence>
<dbReference type="InterPro" id="IPR025709">
    <property type="entry name" value="Leu_tRNA-synth_edit"/>
</dbReference>
<evidence type="ECO:0000259" key="13">
    <source>
        <dbReference type="Pfam" id="PF00133"/>
    </source>
</evidence>
<feature type="domain" description="Leucyl-tRNA synthetase editing" evidence="14">
    <location>
        <begin position="241"/>
        <end position="295"/>
    </location>
</feature>
<evidence type="ECO:0000259" key="14">
    <source>
        <dbReference type="Pfam" id="PF13603"/>
    </source>
</evidence>
<comment type="subunit">
    <text evidence="2">Monomer.</text>
</comment>
<protein>
    <recommendedName>
        <fullName evidence="3">valine--tRNA ligase</fullName>
        <ecNumber evidence="3">6.1.1.9</ecNumber>
    </recommendedName>
    <alternativeName>
        <fullName evidence="11">Valyl-tRNA synthetase</fullName>
    </alternativeName>
</protein>
<evidence type="ECO:0000256" key="7">
    <source>
        <dbReference type="ARBA" id="ARBA00022840"/>
    </source>
</evidence>
<dbReference type="InterPro" id="IPR001412">
    <property type="entry name" value="aa-tRNA-synth_I_CS"/>
</dbReference>
<dbReference type="InterPro" id="IPR009008">
    <property type="entry name" value="Val/Leu/Ile-tRNA-synth_edit"/>
</dbReference>
<organism evidence="15">
    <name type="scientific">marine metagenome</name>
    <dbReference type="NCBI Taxonomy" id="408172"/>
    <lineage>
        <taxon>unclassified sequences</taxon>
        <taxon>metagenomes</taxon>
        <taxon>ecological metagenomes</taxon>
    </lineage>
</organism>
<evidence type="ECO:0000256" key="5">
    <source>
        <dbReference type="ARBA" id="ARBA00022598"/>
    </source>
</evidence>
<evidence type="ECO:0000256" key="12">
    <source>
        <dbReference type="ARBA" id="ARBA00047552"/>
    </source>
</evidence>
<dbReference type="InterPro" id="IPR002303">
    <property type="entry name" value="Valyl-tRNA_ligase"/>
</dbReference>
<name>A0A382NS47_9ZZZZ</name>
<dbReference type="GO" id="GO:0006438">
    <property type="term" value="P:valyl-tRNA aminoacylation"/>
    <property type="evidence" value="ECO:0007669"/>
    <property type="project" value="InterPro"/>
</dbReference>
<evidence type="ECO:0000256" key="6">
    <source>
        <dbReference type="ARBA" id="ARBA00022741"/>
    </source>
</evidence>
<dbReference type="FunFam" id="3.90.740.10:FF:000005">
    <property type="entry name" value="Valine--tRNA ligase, mitochondrial"/>
    <property type="match status" value="1"/>
</dbReference>
<keyword evidence="6" id="KW-0547">Nucleotide-binding</keyword>
<dbReference type="AlphaFoldDB" id="A0A382NS47"/>
<evidence type="ECO:0000256" key="3">
    <source>
        <dbReference type="ARBA" id="ARBA00013169"/>
    </source>
</evidence>
<dbReference type="Pfam" id="PF00133">
    <property type="entry name" value="tRNA-synt_1"/>
    <property type="match status" value="1"/>
</dbReference>
<comment type="subcellular location">
    <subcellularLocation>
        <location evidence="1">Cytoplasm</location>
    </subcellularLocation>
</comment>
<keyword evidence="5" id="KW-0436">Ligase</keyword>
<feature type="domain" description="Aminoacyl-tRNA synthetase class Ia" evidence="13">
    <location>
        <begin position="14"/>
        <end position="191"/>
    </location>
</feature>
<dbReference type="InterPro" id="IPR014729">
    <property type="entry name" value="Rossmann-like_a/b/a_fold"/>
</dbReference>
<dbReference type="Pfam" id="PF13603">
    <property type="entry name" value="tRNA-synt_1_2"/>
    <property type="match status" value="1"/>
</dbReference>
<evidence type="ECO:0000256" key="4">
    <source>
        <dbReference type="ARBA" id="ARBA00022490"/>
    </source>
</evidence>
<keyword evidence="8" id="KW-0648">Protein biosynthesis</keyword>
<keyword evidence="7" id="KW-0067">ATP-binding</keyword>
<dbReference type="InterPro" id="IPR002300">
    <property type="entry name" value="aa-tRNA-synth_Ia"/>
</dbReference>
<feature type="non-terminal residue" evidence="15">
    <location>
        <position position="319"/>
    </location>
</feature>
<dbReference type="SUPFAM" id="SSF50677">
    <property type="entry name" value="ValRS/IleRS/LeuRS editing domain"/>
    <property type="match status" value="1"/>
</dbReference>
<evidence type="ECO:0000256" key="8">
    <source>
        <dbReference type="ARBA" id="ARBA00022917"/>
    </source>
</evidence>
<proteinExistence type="predicted"/>
<dbReference type="SUPFAM" id="SSF52374">
    <property type="entry name" value="Nucleotidylyl transferase"/>
    <property type="match status" value="1"/>
</dbReference>
<dbReference type="PRINTS" id="PR00986">
    <property type="entry name" value="TRNASYNTHVAL"/>
</dbReference>
<dbReference type="FunFam" id="3.40.50.620:FF:000032">
    <property type="entry name" value="Valine--tRNA ligase"/>
    <property type="match status" value="1"/>
</dbReference>
<dbReference type="GO" id="GO:0005524">
    <property type="term" value="F:ATP binding"/>
    <property type="evidence" value="ECO:0007669"/>
    <property type="project" value="UniProtKB-KW"/>
</dbReference>
<keyword evidence="4" id="KW-0963">Cytoplasm</keyword>
<evidence type="ECO:0000256" key="2">
    <source>
        <dbReference type="ARBA" id="ARBA00011245"/>
    </source>
</evidence>
<evidence type="ECO:0000256" key="10">
    <source>
        <dbReference type="ARBA" id="ARBA00023146"/>
    </source>
</evidence>
<dbReference type="PANTHER" id="PTHR11946:SF93">
    <property type="entry name" value="VALINE--TRNA LIGASE, CHLOROPLASTIC_MITOCHONDRIAL 2"/>
    <property type="match status" value="1"/>
</dbReference>
<reference evidence="15" key="1">
    <citation type="submission" date="2018-05" db="EMBL/GenBank/DDBJ databases">
        <authorList>
            <person name="Lanie J.A."/>
            <person name="Ng W.-L."/>
            <person name="Kazmierczak K.M."/>
            <person name="Andrzejewski T.M."/>
            <person name="Davidsen T.M."/>
            <person name="Wayne K.J."/>
            <person name="Tettelin H."/>
            <person name="Glass J.I."/>
            <person name="Rusch D."/>
            <person name="Podicherti R."/>
            <person name="Tsui H.-C.T."/>
            <person name="Winkler M.E."/>
        </authorList>
    </citation>
    <scope>NUCLEOTIDE SEQUENCE</scope>
</reference>
<dbReference type="PROSITE" id="PS00178">
    <property type="entry name" value="AA_TRNA_LIGASE_I"/>
    <property type="match status" value="1"/>
</dbReference>
<dbReference type="PANTHER" id="PTHR11946">
    <property type="entry name" value="VALYL-TRNA SYNTHETASES"/>
    <property type="match status" value="1"/>
</dbReference>
<keyword evidence="9" id="KW-0175">Coiled coil</keyword>
<evidence type="ECO:0000256" key="1">
    <source>
        <dbReference type="ARBA" id="ARBA00004496"/>
    </source>
</evidence>
<keyword evidence="10" id="KW-0030">Aminoacyl-tRNA synthetase</keyword>
<dbReference type="Gene3D" id="3.90.740.10">
    <property type="entry name" value="Valyl/Leucyl/Isoleucyl-tRNA synthetase, editing domain"/>
    <property type="match status" value="1"/>
</dbReference>
<dbReference type="Gene3D" id="3.40.50.620">
    <property type="entry name" value="HUPs"/>
    <property type="match status" value="1"/>
</dbReference>
<gene>
    <name evidence="15" type="ORF">METZ01_LOCUS315396</name>
</gene>
<dbReference type="GO" id="GO:0002161">
    <property type="term" value="F:aminoacyl-tRNA deacylase activity"/>
    <property type="evidence" value="ECO:0007669"/>
    <property type="project" value="InterPro"/>
</dbReference>
<evidence type="ECO:0000313" key="15">
    <source>
        <dbReference type="EMBL" id="SVC62542.1"/>
    </source>
</evidence>
<evidence type="ECO:0000256" key="11">
    <source>
        <dbReference type="ARBA" id="ARBA00029936"/>
    </source>
</evidence>
<dbReference type="GO" id="GO:0004832">
    <property type="term" value="F:valine-tRNA ligase activity"/>
    <property type="evidence" value="ECO:0007669"/>
    <property type="project" value="UniProtKB-EC"/>
</dbReference>
<dbReference type="EMBL" id="UINC01101605">
    <property type="protein sequence ID" value="SVC62542.1"/>
    <property type="molecule type" value="Genomic_DNA"/>
</dbReference>
<accession>A0A382NS47</accession>
<dbReference type="GO" id="GO:0005829">
    <property type="term" value="C:cytosol"/>
    <property type="evidence" value="ECO:0007669"/>
    <property type="project" value="TreeGrafter"/>
</dbReference>
<evidence type="ECO:0000256" key="9">
    <source>
        <dbReference type="ARBA" id="ARBA00023054"/>
    </source>
</evidence>
<dbReference type="EC" id="6.1.1.9" evidence="3"/>